<keyword evidence="2 7" id="KW-0732">Signal</keyword>
<dbReference type="SUPFAM" id="SSF50494">
    <property type="entry name" value="Trypsin-like serine proteases"/>
    <property type="match status" value="1"/>
</dbReference>
<dbReference type="GeneTree" id="ENSGT00940000154999"/>
<dbReference type="PROSITE" id="PS00134">
    <property type="entry name" value="TRYPSIN_HIS"/>
    <property type="match status" value="1"/>
</dbReference>
<dbReference type="SMART" id="SM00020">
    <property type="entry name" value="Tryp_SPc"/>
    <property type="match status" value="1"/>
</dbReference>
<dbReference type="InterPro" id="IPR018114">
    <property type="entry name" value="TRYPSIN_HIS"/>
</dbReference>
<evidence type="ECO:0000256" key="1">
    <source>
        <dbReference type="ARBA" id="ARBA00022670"/>
    </source>
</evidence>
<keyword evidence="6" id="KW-0720">Serine protease</keyword>
<dbReference type="GO" id="GO:0006508">
    <property type="term" value="P:proteolysis"/>
    <property type="evidence" value="ECO:0007669"/>
    <property type="project" value="UniProtKB-KW"/>
</dbReference>
<dbReference type="InterPro" id="IPR033116">
    <property type="entry name" value="TRYPSIN_SER"/>
</dbReference>
<name>A0A8C5QUT9_9ANUR</name>
<evidence type="ECO:0000256" key="7">
    <source>
        <dbReference type="SAM" id="SignalP"/>
    </source>
</evidence>
<keyword evidence="1 6" id="KW-0645">Protease</keyword>
<reference evidence="9" key="2">
    <citation type="submission" date="2025-09" db="UniProtKB">
        <authorList>
            <consortium name="Ensembl"/>
        </authorList>
    </citation>
    <scope>IDENTIFICATION</scope>
</reference>
<evidence type="ECO:0000256" key="2">
    <source>
        <dbReference type="ARBA" id="ARBA00022729"/>
    </source>
</evidence>
<keyword evidence="4" id="KW-1015">Disulfide bond</keyword>
<feature type="signal peptide" evidence="7">
    <location>
        <begin position="1"/>
        <end position="25"/>
    </location>
</feature>
<evidence type="ECO:0000313" key="10">
    <source>
        <dbReference type="Proteomes" id="UP000694569"/>
    </source>
</evidence>
<dbReference type="InterPro" id="IPR001314">
    <property type="entry name" value="Peptidase_S1A"/>
</dbReference>
<dbReference type="CDD" id="cd00190">
    <property type="entry name" value="Tryp_SPc"/>
    <property type="match status" value="1"/>
</dbReference>
<dbReference type="GO" id="GO:0004252">
    <property type="term" value="F:serine-type endopeptidase activity"/>
    <property type="evidence" value="ECO:0007669"/>
    <property type="project" value="InterPro"/>
</dbReference>
<dbReference type="Pfam" id="PF00089">
    <property type="entry name" value="Trypsin"/>
    <property type="match status" value="1"/>
</dbReference>
<keyword evidence="3 6" id="KW-0378">Hydrolase</keyword>
<dbReference type="Proteomes" id="UP000694569">
    <property type="component" value="Unplaced"/>
</dbReference>
<dbReference type="InterPro" id="IPR001254">
    <property type="entry name" value="Trypsin_dom"/>
</dbReference>
<reference evidence="9" key="1">
    <citation type="submission" date="2025-08" db="UniProtKB">
        <authorList>
            <consortium name="Ensembl"/>
        </authorList>
    </citation>
    <scope>IDENTIFICATION</scope>
</reference>
<evidence type="ECO:0000256" key="3">
    <source>
        <dbReference type="ARBA" id="ARBA00022801"/>
    </source>
</evidence>
<evidence type="ECO:0000256" key="5">
    <source>
        <dbReference type="ARBA" id="ARBA00023180"/>
    </source>
</evidence>
<protein>
    <recommendedName>
        <fullName evidence="8">Peptidase S1 domain-containing protein</fullName>
    </recommendedName>
</protein>
<organism evidence="9 10">
    <name type="scientific">Leptobrachium leishanense</name>
    <name type="common">Leishan spiny toad</name>
    <dbReference type="NCBI Taxonomy" id="445787"/>
    <lineage>
        <taxon>Eukaryota</taxon>
        <taxon>Metazoa</taxon>
        <taxon>Chordata</taxon>
        <taxon>Craniata</taxon>
        <taxon>Vertebrata</taxon>
        <taxon>Euteleostomi</taxon>
        <taxon>Amphibia</taxon>
        <taxon>Batrachia</taxon>
        <taxon>Anura</taxon>
        <taxon>Pelobatoidea</taxon>
        <taxon>Megophryidae</taxon>
        <taxon>Leptobrachium</taxon>
    </lineage>
</organism>
<dbReference type="PANTHER" id="PTHR24253:SF159">
    <property type="entry name" value="SERINE PROTEASE 42"/>
    <property type="match status" value="1"/>
</dbReference>
<accession>A0A8C5QUT9</accession>
<feature type="chain" id="PRO_5033991791" description="Peptidase S1 domain-containing protein" evidence="7">
    <location>
        <begin position="26"/>
        <end position="318"/>
    </location>
</feature>
<proteinExistence type="predicted"/>
<dbReference type="OrthoDB" id="5949700at2759"/>
<feature type="domain" description="Peptidase S1" evidence="8">
    <location>
        <begin position="41"/>
        <end position="291"/>
    </location>
</feature>
<dbReference type="PRINTS" id="PR00722">
    <property type="entry name" value="CHYMOTRYPSIN"/>
</dbReference>
<dbReference type="AlphaFoldDB" id="A0A8C5QUT9"/>
<dbReference type="FunFam" id="2.40.10.10:FF:000039">
    <property type="entry name" value="Brain-specific serine protease 4"/>
    <property type="match status" value="1"/>
</dbReference>
<evidence type="ECO:0000259" key="8">
    <source>
        <dbReference type="PROSITE" id="PS50240"/>
    </source>
</evidence>
<dbReference type="Gene3D" id="2.40.10.10">
    <property type="entry name" value="Trypsin-like serine proteases"/>
    <property type="match status" value="2"/>
</dbReference>
<keyword evidence="10" id="KW-1185">Reference proteome</keyword>
<keyword evidence="5" id="KW-0325">Glycoprotein</keyword>
<evidence type="ECO:0000313" key="9">
    <source>
        <dbReference type="Ensembl" id="ENSLLEP00000042475.1"/>
    </source>
</evidence>
<evidence type="ECO:0000256" key="4">
    <source>
        <dbReference type="ARBA" id="ARBA00023157"/>
    </source>
</evidence>
<dbReference type="PROSITE" id="PS50240">
    <property type="entry name" value="TRYPSIN_DOM"/>
    <property type="match status" value="1"/>
</dbReference>
<sequence>MLFQYLKYNVRCVILFLLVYSLTAGLSTPPVCGSPVISSHAVDGMDAVYGEWPWQVAVLEEDVFNCGGSLINDQWVLSAAHCQSDLQRPSIFSVDSDPEYYTVSLGMYQLKASIPHRFTVEVKKIIKHPLYTMTGDAGDIALVKLVNPVTFTDYIQPICLPGASVTLPSGMECWVTGWGTRSYGEDIPEVHTLHAVMTPLIDSTNCDLLHHIGSSVSSAVPLIQRNEVCAGYIEGGKDSCQGDSGGPLVCEVKGIWIQAGVVTWGEGCGFPYRPGVYALVPAYDGFGVVPWEPGQPFLHNQLLCWPNLLYSHVYLVQC</sequence>
<dbReference type="Ensembl" id="ENSLLET00000044171.1">
    <property type="protein sequence ID" value="ENSLLEP00000042475.1"/>
    <property type="gene ID" value="ENSLLEG00000026957.1"/>
</dbReference>
<dbReference type="InterPro" id="IPR009003">
    <property type="entry name" value="Peptidase_S1_PA"/>
</dbReference>
<evidence type="ECO:0000256" key="6">
    <source>
        <dbReference type="RuleBase" id="RU363034"/>
    </source>
</evidence>
<dbReference type="InterPro" id="IPR043504">
    <property type="entry name" value="Peptidase_S1_PA_chymotrypsin"/>
</dbReference>
<dbReference type="PROSITE" id="PS00135">
    <property type="entry name" value="TRYPSIN_SER"/>
    <property type="match status" value="1"/>
</dbReference>
<dbReference type="PANTHER" id="PTHR24253">
    <property type="entry name" value="TRANSMEMBRANE PROTEASE SERINE"/>
    <property type="match status" value="1"/>
</dbReference>